<dbReference type="AlphaFoldDB" id="A0A1J5P591"/>
<dbReference type="InterPro" id="IPR045864">
    <property type="entry name" value="aa-tRNA-synth_II/BPL/LPL"/>
</dbReference>
<reference evidence="1" key="1">
    <citation type="submission" date="2016-10" db="EMBL/GenBank/DDBJ databases">
        <title>Sequence of Gallionella enrichment culture.</title>
        <authorList>
            <person name="Poehlein A."/>
            <person name="Muehling M."/>
            <person name="Daniel R."/>
        </authorList>
    </citation>
    <scope>NUCLEOTIDE SEQUENCE</scope>
</reference>
<dbReference type="GO" id="GO:0033819">
    <property type="term" value="F:lipoyl(octanoyl) transferase activity"/>
    <property type="evidence" value="ECO:0007669"/>
    <property type="project" value="UniProtKB-EC"/>
</dbReference>
<gene>
    <name evidence="1" type="primary">lipM_3</name>
    <name evidence="1" type="ORF">GALL_554900</name>
</gene>
<dbReference type="EC" id="2.3.1.181" evidence="1"/>
<evidence type="ECO:0000313" key="1">
    <source>
        <dbReference type="EMBL" id="OIQ62975.1"/>
    </source>
</evidence>
<accession>A0A1J5P591</accession>
<protein>
    <submittedName>
        <fullName evidence="1">Octanoyltransferase LipM</fullName>
        <ecNumber evidence="1">2.3.1.181</ecNumber>
    </submittedName>
</protein>
<dbReference type="SUPFAM" id="SSF55681">
    <property type="entry name" value="Class II aaRS and biotin synthetases"/>
    <property type="match status" value="1"/>
</dbReference>
<name>A0A1J5P591_9ZZZZ</name>
<sequence>MLVGPWMLGVSVALPVLHPLVCGGPVASYAWLGRGIVRALEEVGVRSHALSPDALRALHVHRPAAAPDWACFGSLSPWEVLAHGRKLVGLAQIRRRQGVLLAAGILLRAPPWTVLCERLGYPLEEAARLLLCTISCEDCARDVVQAPALAQALQAMLCAELSRPQTAE</sequence>
<dbReference type="Gene3D" id="3.30.930.10">
    <property type="entry name" value="Bira Bifunctional Protein, Domain 2"/>
    <property type="match status" value="1"/>
</dbReference>
<organism evidence="1">
    <name type="scientific">mine drainage metagenome</name>
    <dbReference type="NCBI Taxonomy" id="410659"/>
    <lineage>
        <taxon>unclassified sequences</taxon>
        <taxon>metagenomes</taxon>
        <taxon>ecological metagenomes</taxon>
    </lineage>
</organism>
<keyword evidence="1" id="KW-0808">Transferase</keyword>
<comment type="caution">
    <text evidence="1">The sequence shown here is derived from an EMBL/GenBank/DDBJ whole genome shotgun (WGS) entry which is preliminary data.</text>
</comment>
<proteinExistence type="predicted"/>
<keyword evidence="1" id="KW-0012">Acyltransferase</keyword>
<dbReference type="EMBL" id="MLJW01009422">
    <property type="protein sequence ID" value="OIQ62975.1"/>
    <property type="molecule type" value="Genomic_DNA"/>
</dbReference>